<dbReference type="SUPFAM" id="SSF53474">
    <property type="entry name" value="alpha/beta-Hydrolases"/>
    <property type="match status" value="1"/>
</dbReference>
<dbReference type="GO" id="GO:0016787">
    <property type="term" value="F:hydrolase activity"/>
    <property type="evidence" value="ECO:0007669"/>
    <property type="project" value="UniProtKB-KW"/>
</dbReference>
<proteinExistence type="predicted"/>
<dbReference type="InterPro" id="IPR000073">
    <property type="entry name" value="AB_hydrolase_1"/>
</dbReference>
<evidence type="ECO:0000313" key="4">
    <source>
        <dbReference type="Proteomes" id="UP000620124"/>
    </source>
</evidence>
<dbReference type="Gene3D" id="3.40.50.1820">
    <property type="entry name" value="alpha/beta hydrolase"/>
    <property type="match status" value="1"/>
</dbReference>
<protein>
    <submittedName>
        <fullName evidence="3">Alpha/beta-Hydrolase</fullName>
    </submittedName>
</protein>
<reference evidence="3" key="1">
    <citation type="submission" date="2020-05" db="EMBL/GenBank/DDBJ databases">
        <title>Mycena genomes resolve the evolution of fungal bioluminescence.</title>
        <authorList>
            <person name="Tsai I.J."/>
        </authorList>
    </citation>
    <scope>NUCLEOTIDE SEQUENCE</scope>
    <source>
        <strain evidence="3">CCC161011</strain>
    </source>
</reference>
<dbReference type="InterPro" id="IPR029058">
    <property type="entry name" value="AB_hydrolase_fold"/>
</dbReference>
<dbReference type="OrthoDB" id="1743579at2759"/>
<keyword evidence="4" id="KW-1185">Reference proteome</keyword>
<feature type="chain" id="PRO_5034227586" evidence="1">
    <location>
        <begin position="26"/>
        <end position="367"/>
    </location>
</feature>
<name>A0A8H6X348_9AGAR</name>
<dbReference type="Pfam" id="PF12697">
    <property type="entry name" value="Abhydrolase_6"/>
    <property type="match status" value="1"/>
</dbReference>
<dbReference type="Proteomes" id="UP000620124">
    <property type="component" value="Unassembled WGS sequence"/>
</dbReference>
<evidence type="ECO:0000313" key="3">
    <source>
        <dbReference type="EMBL" id="KAF7333336.1"/>
    </source>
</evidence>
<comment type="caution">
    <text evidence="3">The sequence shown here is derived from an EMBL/GenBank/DDBJ whole genome shotgun (WGS) entry which is preliminary data.</text>
</comment>
<dbReference type="AlphaFoldDB" id="A0A8H6X348"/>
<gene>
    <name evidence="3" type="ORF">MVEN_02348900</name>
</gene>
<keyword evidence="1" id="KW-0732">Signal</keyword>
<feature type="domain" description="AB hydrolase-1" evidence="2">
    <location>
        <begin position="86"/>
        <end position="347"/>
    </location>
</feature>
<keyword evidence="3" id="KW-0378">Hydrolase</keyword>
<evidence type="ECO:0000259" key="2">
    <source>
        <dbReference type="Pfam" id="PF12697"/>
    </source>
</evidence>
<organism evidence="3 4">
    <name type="scientific">Mycena venus</name>
    <dbReference type="NCBI Taxonomy" id="2733690"/>
    <lineage>
        <taxon>Eukaryota</taxon>
        <taxon>Fungi</taxon>
        <taxon>Dikarya</taxon>
        <taxon>Basidiomycota</taxon>
        <taxon>Agaricomycotina</taxon>
        <taxon>Agaricomycetes</taxon>
        <taxon>Agaricomycetidae</taxon>
        <taxon>Agaricales</taxon>
        <taxon>Marasmiineae</taxon>
        <taxon>Mycenaceae</taxon>
        <taxon>Mycena</taxon>
    </lineage>
</organism>
<sequence length="367" mass="39086">MLLRTLSVLLLHLSSLYLRLGTASASCSCSSVLVPVHVDVLVPKDPNDVFGGLKSNETSLRRVNTTYDIYGVFCRPNAGNEDVLQLLAHGFSYTSQYWSPPIEEFRNYSYTAFSCERGLPSLAVDLLAAGLSSRPANASDVQYPTNAAVLSQLARHLKTAPILPGVRPFQKIIGIGHSLGSALFNFGAIVDGVQSPFDALVLTSILIFGPNDPPPGSGTSAVPIAARDADPLRWGALDPAYVTIDDRTPFYPADPTAYSPRMFLFDGFTKDVGALSLAVQVASSSIPAANYTGAVVKVVGAEDQVVCAADRCVDVEALTEAEQVVWPAAKSFEVLVLQGSGHDLNLDFRAGAAFETIFGLVAKFAEK</sequence>
<dbReference type="EMBL" id="JACAZI010000029">
    <property type="protein sequence ID" value="KAF7333336.1"/>
    <property type="molecule type" value="Genomic_DNA"/>
</dbReference>
<evidence type="ECO:0000256" key="1">
    <source>
        <dbReference type="SAM" id="SignalP"/>
    </source>
</evidence>
<accession>A0A8H6X348</accession>
<feature type="signal peptide" evidence="1">
    <location>
        <begin position="1"/>
        <end position="25"/>
    </location>
</feature>